<proteinExistence type="predicted"/>
<dbReference type="EMBL" id="UINC01157855">
    <property type="protein sequence ID" value="SVD55074.1"/>
    <property type="molecule type" value="Genomic_DNA"/>
</dbReference>
<dbReference type="InterPro" id="IPR011990">
    <property type="entry name" value="TPR-like_helical_dom_sf"/>
</dbReference>
<dbReference type="Gene3D" id="1.25.40.10">
    <property type="entry name" value="Tetratricopeptide repeat domain"/>
    <property type="match status" value="1"/>
</dbReference>
<name>A0A382W8T6_9ZZZZ</name>
<gene>
    <name evidence="1" type="ORF">METZ01_LOCUS407928</name>
</gene>
<organism evidence="1">
    <name type="scientific">marine metagenome</name>
    <dbReference type="NCBI Taxonomy" id="408172"/>
    <lineage>
        <taxon>unclassified sequences</taxon>
        <taxon>metagenomes</taxon>
        <taxon>ecological metagenomes</taxon>
    </lineage>
</organism>
<reference evidence="1" key="1">
    <citation type="submission" date="2018-05" db="EMBL/GenBank/DDBJ databases">
        <authorList>
            <person name="Lanie J.A."/>
            <person name="Ng W.-L."/>
            <person name="Kazmierczak K.M."/>
            <person name="Andrzejewski T.M."/>
            <person name="Davidsen T.M."/>
            <person name="Wayne K.J."/>
            <person name="Tettelin H."/>
            <person name="Glass J.I."/>
            <person name="Rusch D."/>
            <person name="Podicherti R."/>
            <person name="Tsui H.-C.T."/>
            <person name="Winkler M.E."/>
        </authorList>
    </citation>
    <scope>NUCLEOTIDE SEQUENCE</scope>
</reference>
<dbReference type="SUPFAM" id="SSF48452">
    <property type="entry name" value="TPR-like"/>
    <property type="match status" value="1"/>
</dbReference>
<evidence type="ECO:0000313" key="1">
    <source>
        <dbReference type="EMBL" id="SVD55074.1"/>
    </source>
</evidence>
<feature type="non-terminal residue" evidence="1">
    <location>
        <position position="68"/>
    </location>
</feature>
<protein>
    <recommendedName>
        <fullName evidence="2">Tetratricopeptide repeat protein</fullName>
    </recommendedName>
</protein>
<dbReference type="Pfam" id="PF14559">
    <property type="entry name" value="TPR_19"/>
    <property type="match status" value="1"/>
</dbReference>
<sequence>VNQKEQFNIALGALQSGSPQKAAKLCDQGLEHFPGDANLLCLAAQTKIAQRKFDAAEPHIKTAMRLFP</sequence>
<evidence type="ECO:0008006" key="2">
    <source>
        <dbReference type="Google" id="ProtNLM"/>
    </source>
</evidence>
<accession>A0A382W8T6</accession>
<feature type="non-terminal residue" evidence="1">
    <location>
        <position position="1"/>
    </location>
</feature>
<dbReference type="AlphaFoldDB" id="A0A382W8T6"/>